<dbReference type="InterPro" id="IPR007053">
    <property type="entry name" value="LRAT_dom"/>
</dbReference>
<dbReference type="OrthoDB" id="421951at2759"/>
<evidence type="ECO:0000313" key="3">
    <source>
        <dbReference type="Proteomes" id="UP000054558"/>
    </source>
</evidence>
<evidence type="ECO:0000313" key="2">
    <source>
        <dbReference type="EMBL" id="GAQ91939.1"/>
    </source>
</evidence>
<proteinExistence type="predicted"/>
<evidence type="ECO:0000259" key="1">
    <source>
        <dbReference type="PROSITE" id="PS51934"/>
    </source>
</evidence>
<dbReference type="Gene3D" id="3.90.1720.10">
    <property type="entry name" value="endopeptidase domain like (from Nostoc punctiforme)"/>
    <property type="match status" value="1"/>
</dbReference>
<accession>A0A1Y1IR40</accession>
<sequence>MAALSVREGLAGLLTNKIDYSQLRVGDHIYSWRNMIYAHHGVYIGDDMVIHFNREPKDDLDASTASTLSLFTSSMASSAGPSHSARGTWADNFFTGSFLRPENSLPGGPLVCLCTGMEVHGATPEKIGVAKSCLGCFLNGGQLYRFEYGVMQVTKALKLSGTCTTAASDPADEVLRRAHFLLERGFGDYDLFHNNCEDFSLYCKTGLVIRAHERFGTRGRSCQVQGHAGAVIAAASIFPARLLTANPYVSAAMALGMVTLSRVSTDLGQRDDVEKVPVEELVKRWEVEARSA</sequence>
<dbReference type="STRING" id="105231.A0A1Y1IR40"/>
<dbReference type="AlphaFoldDB" id="A0A1Y1IR40"/>
<gene>
    <name evidence="2" type="ORF">KFL_008860050</name>
</gene>
<reference evidence="2 3" key="1">
    <citation type="journal article" date="2014" name="Nat. Commun.">
        <title>Klebsormidium flaccidum genome reveals primary factors for plant terrestrial adaptation.</title>
        <authorList>
            <person name="Hori K."/>
            <person name="Maruyama F."/>
            <person name="Fujisawa T."/>
            <person name="Togashi T."/>
            <person name="Yamamoto N."/>
            <person name="Seo M."/>
            <person name="Sato S."/>
            <person name="Yamada T."/>
            <person name="Mori H."/>
            <person name="Tajima N."/>
            <person name="Moriyama T."/>
            <person name="Ikeuchi M."/>
            <person name="Watanabe M."/>
            <person name="Wada H."/>
            <person name="Kobayashi K."/>
            <person name="Saito M."/>
            <person name="Masuda T."/>
            <person name="Sasaki-Sekimoto Y."/>
            <person name="Mashiguchi K."/>
            <person name="Awai K."/>
            <person name="Shimojima M."/>
            <person name="Masuda S."/>
            <person name="Iwai M."/>
            <person name="Nobusawa T."/>
            <person name="Narise T."/>
            <person name="Kondo S."/>
            <person name="Saito H."/>
            <person name="Sato R."/>
            <person name="Murakawa M."/>
            <person name="Ihara Y."/>
            <person name="Oshima-Yamada Y."/>
            <person name="Ohtaka K."/>
            <person name="Satoh M."/>
            <person name="Sonobe K."/>
            <person name="Ishii M."/>
            <person name="Ohtani R."/>
            <person name="Kanamori-Sato M."/>
            <person name="Honoki R."/>
            <person name="Miyazaki D."/>
            <person name="Mochizuki H."/>
            <person name="Umetsu J."/>
            <person name="Higashi K."/>
            <person name="Shibata D."/>
            <person name="Kamiya Y."/>
            <person name="Sato N."/>
            <person name="Nakamura Y."/>
            <person name="Tabata S."/>
            <person name="Ida S."/>
            <person name="Kurokawa K."/>
            <person name="Ohta H."/>
        </authorList>
    </citation>
    <scope>NUCLEOTIDE SEQUENCE [LARGE SCALE GENOMIC DNA]</scope>
    <source>
        <strain evidence="2 3">NIES-2285</strain>
    </source>
</reference>
<feature type="domain" description="LRAT" evidence="1">
    <location>
        <begin position="29"/>
        <end position="212"/>
    </location>
</feature>
<dbReference type="EMBL" id="DF237835">
    <property type="protein sequence ID" value="GAQ91939.1"/>
    <property type="molecule type" value="Genomic_DNA"/>
</dbReference>
<dbReference type="PANTHER" id="PTHR46137:SF3">
    <property type="entry name" value="OS05G0310600 PROTEIN"/>
    <property type="match status" value="1"/>
</dbReference>
<dbReference type="PANTHER" id="PTHR46137">
    <property type="entry name" value="OS05G0310600 PROTEIN"/>
    <property type="match status" value="1"/>
</dbReference>
<dbReference type="OMA" id="TCTHTED"/>
<keyword evidence="3" id="KW-1185">Reference proteome</keyword>
<dbReference type="Proteomes" id="UP000054558">
    <property type="component" value="Unassembled WGS sequence"/>
</dbReference>
<organism evidence="2 3">
    <name type="scientific">Klebsormidium nitens</name>
    <name type="common">Green alga</name>
    <name type="synonym">Ulothrix nitens</name>
    <dbReference type="NCBI Taxonomy" id="105231"/>
    <lineage>
        <taxon>Eukaryota</taxon>
        <taxon>Viridiplantae</taxon>
        <taxon>Streptophyta</taxon>
        <taxon>Klebsormidiophyceae</taxon>
        <taxon>Klebsormidiales</taxon>
        <taxon>Klebsormidiaceae</taxon>
        <taxon>Klebsormidium</taxon>
    </lineage>
</organism>
<name>A0A1Y1IR40_KLENI</name>
<dbReference type="Pfam" id="PF04970">
    <property type="entry name" value="LRAT"/>
    <property type="match status" value="1"/>
</dbReference>
<dbReference type="PROSITE" id="PS51934">
    <property type="entry name" value="LRAT"/>
    <property type="match status" value="1"/>
</dbReference>
<protein>
    <submittedName>
        <fullName evidence="2">NC domain-containing protein</fullName>
    </submittedName>
</protein>